<dbReference type="Pfam" id="PF00230">
    <property type="entry name" value="MIP"/>
    <property type="match status" value="1"/>
</dbReference>
<evidence type="ECO:0000256" key="3">
    <source>
        <dbReference type="ARBA" id="ARBA00009592"/>
    </source>
</evidence>
<feature type="transmembrane region" description="Helical" evidence="14">
    <location>
        <begin position="1015"/>
        <end position="1036"/>
    </location>
</feature>
<feature type="chain" id="PRO_5046303300" evidence="15">
    <location>
        <begin position="24"/>
        <end position="1061"/>
    </location>
</feature>
<feature type="signal peptide" evidence="15">
    <location>
        <begin position="1"/>
        <end position="23"/>
    </location>
</feature>
<dbReference type="PANTHER" id="PTHR48061:SF2">
    <property type="entry name" value="RECEPTOR LIKE PROTEIN 30-LIKE"/>
    <property type="match status" value="1"/>
</dbReference>
<dbReference type="InterPro" id="IPR046956">
    <property type="entry name" value="RLP23-like"/>
</dbReference>
<comment type="caution">
    <text evidence="16">The sequence shown here is derived from an EMBL/GenBank/DDBJ whole genome shotgun (WGS) entry which is preliminary data.</text>
</comment>
<feature type="transmembrane region" description="Helical" evidence="14">
    <location>
        <begin position="975"/>
        <end position="995"/>
    </location>
</feature>
<dbReference type="CDD" id="cd00333">
    <property type="entry name" value="MIP"/>
    <property type="match status" value="1"/>
</dbReference>
<dbReference type="Pfam" id="PF00560">
    <property type="entry name" value="LRR_1"/>
    <property type="match status" value="5"/>
</dbReference>
<keyword evidence="5" id="KW-1003">Cell membrane</keyword>
<feature type="transmembrane region" description="Helical" evidence="14">
    <location>
        <begin position="823"/>
        <end position="843"/>
    </location>
</feature>
<keyword evidence="4" id="KW-0813">Transport</keyword>
<evidence type="ECO:0000256" key="5">
    <source>
        <dbReference type="ARBA" id="ARBA00022475"/>
    </source>
</evidence>
<protein>
    <submittedName>
        <fullName evidence="16">Uncharacterized protein</fullName>
    </submittedName>
</protein>
<feature type="transmembrane region" description="Helical" evidence="14">
    <location>
        <begin position="850"/>
        <end position="871"/>
    </location>
</feature>
<dbReference type="InterPro" id="IPR022357">
    <property type="entry name" value="MIP_CS"/>
</dbReference>
<comment type="subcellular location">
    <subcellularLocation>
        <location evidence="2">Cell membrane</location>
        <topology evidence="2">Single-pass type I membrane protein</topology>
    </subcellularLocation>
    <subcellularLocation>
        <location evidence="1">Membrane</location>
        <topology evidence="1">Multi-pass membrane protein</topology>
    </subcellularLocation>
</comment>
<evidence type="ECO:0000256" key="9">
    <source>
        <dbReference type="ARBA" id="ARBA00022737"/>
    </source>
</evidence>
<dbReference type="PRINTS" id="PR00019">
    <property type="entry name" value="LEURICHRPT"/>
</dbReference>
<dbReference type="SUPFAM" id="SSF81338">
    <property type="entry name" value="Aquaporin-like"/>
    <property type="match status" value="1"/>
</dbReference>
<keyword evidence="13" id="KW-0325">Glycoprotein</keyword>
<dbReference type="PROSITE" id="PS00221">
    <property type="entry name" value="MIP"/>
    <property type="match status" value="1"/>
</dbReference>
<dbReference type="InterPro" id="IPR032675">
    <property type="entry name" value="LRR_dom_sf"/>
</dbReference>
<sequence length="1061" mass="116393">MATSHQMMISPLAVLLFTTCSLCSVFVTSVSVSVPRDQVEILLAFKNEFPSRNCDRKLADGVLQSRSANITSWTKDANSFDGVSFDEKTGAVTELNLRGACINGTIKANSNLFRFQHLKYLSLSMNHFDTSSFHAGFGRLTSLEYLDLNQNGFIGQVTSSITNLSRLNTLDLSYNKFTGPFPNIQNLTLLSYIDLSNNDFSGTVPSILFTMPSLWYINLRQNHLRHPREDLNYSETSKLQHLDMANNLLSCRILEPISKLAKLTELDLSFQNTPDTINFDSLPFKSLESLDLSGNVITRLNIGSKNLQELTLSSCNITEFPTFIKTLRSLQKLDLSKNRIVGKAPSLRYNSLLSELDLSSNAFHGSFPMIPPTMQTIYASNNYFTGEIPLSLCNASGLGRLDLSNNNFSGSIPRCLISKSLGTLKLHNNNLIGTLPYIEKSGLQILDVGHNQISGKLPRSLVNCTSLMFLNVENNRIDDTFPFWLKALPDLHIIVLRSNRFHGLISSPRSHHPFPALRILDISHNNFYGSLPGNYFANWSSPLLKIPRVDYPWLKYTGEQHSTYTPEYYPSIYMRNKGVNMELEKIPEAFTAIAISGNGLGGEIPESIGLLKSLIMLDLSKNSFTGHLPSSLANLKQLESLDLSQNQLSGEIPEELRVLTFLAYLNVSHNKLTGQIPQSTQIVGQPKASFEGNIGLCGLPLQESCFRDNVPTSIPQTPEKVLNWKAATIGYGPGVLFGLAIGQALGRTSSQSLNTQNFKHQSKPYTLFSKEKNQMDDISVSKSNNGNVVVLNIQAPPAVSKTQLPSSPPTSPPLLSVHFMQKLIAELVGTYYLIFAGCAAIAVNAQHNNVVTLVGIAVVWGLVVMVLVYSLGHISAHFNPAVTIALASCKRFPLYQLPAYLIVQVIGSTLASATLRLLFDLNNDVCSKKHDVFLGSSPSGTDLQAFGMEFIITGFLMIVVCAVTTSKRTTKELEGLIIGATVTLNVIFAGEVSGASMNPARSIGPALVWGCYQGIWIYLLAPTLGAVSAALIHKLLPATQKANPEFSKTGSSHKRVTDLPL</sequence>
<keyword evidence="8 15" id="KW-0732">Signal</keyword>
<keyword evidence="6" id="KW-0433">Leucine-rich repeat</keyword>
<dbReference type="InterPro" id="IPR023271">
    <property type="entry name" value="Aquaporin-like"/>
</dbReference>
<dbReference type="SUPFAM" id="SSF52058">
    <property type="entry name" value="L domain-like"/>
    <property type="match status" value="3"/>
</dbReference>
<evidence type="ECO:0000256" key="15">
    <source>
        <dbReference type="SAM" id="SignalP"/>
    </source>
</evidence>
<dbReference type="InterPro" id="IPR003591">
    <property type="entry name" value="Leu-rich_rpt_typical-subtyp"/>
</dbReference>
<proteinExistence type="inferred from homology"/>
<evidence type="ECO:0000256" key="7">
    <source>
        <dbReference type="ARBA" id="ARBA00022692"/>
    </source>
</evidence>
<evidence type="ECO:0000256" key="14">
    <source>
        <dbReference type="SAM" id="Phobius"/>
    </source>
</evidence>
<reference evidence="16 17" key="1">
    <citation type="submission" date="2021-03" db="EMBL/GenBank/DDBJ databases">
        <authorList>
            <person name="King G.J."/>
            <person name="Bancroft I."/>
            <person name="Baten A."/>
            <person name="Bloomfield J."/>
            <person name="Borpatragohain P."/>
            <person name="He Z."/>
            <person name="Irish N."/>
            <person name="Irwin J."/>
            <person name="Liu K."/>
            <person name="Mauleon R.P."/>
            <person name="Moore J."/>
            <person name="Morris R."/>
            <person name="Ostergaard L."/>
            <person name="Wang B."/>
            <person name="Wells R."/>
        </authorList>
    </citation>
    <scope>NUCLEOTIDE SEQUENCE [LARGE SCALE GENOMIC DNA]</scope>
    <source>
        <strain evidence="16">R-o-18</strain>
        <tissue evidence="16">Leaf</tissue>
    </source>
</reference>
<name>A0ABQ7MEQ6_BRACM</name>
<evidence type="ECO:0000256" key="11">
    <source>
        <dbReference type="ARBA" id="ARBA00023136"/>
    </source>
</evidence>
<dbReference type="PRINTS" id="PR00783">
    <property type="entry name" value="MINTRINSICP"/>
</dbReference>
<keyword evidence="7 14" id="KW-0812">Transmembrane</keyword>
<evidence type="ECO:0000256" key="4">
    <source>
        <dbReference type="ARBA" id="ARBA00022448"/>
    </source>
</evidence>
<dbReference type="SMART" id="SM00369">
    <property type="entry name" value="LRR_TYP"/>
    <property type="match status" value="7"/>
</dbReference>
<organism evidence="16 17">
    <name type="scientific">Brassica rapa subsp. trilocularis</name>
    <dbReference type="NCBI Taxonomy" id="1813537"/>
    <lineage>
        <taxon>Eukaryota</taxon>
        <taxon>Viridiplantae</taxon>
        <taxon>Streptophyta</taxon>
        <taxon>Embryophyta</taxon>
        <taxon>Tracheophyta</taxon>
        <taxon>Spermatophyta</taxon>
        <taxon>Magnoliopsida</taxon>
        <taxon>eudicotyledons</taxon>
        <taxon>Gunneridae</taxon>
        <taxon>Pentapetalae</taxon>
        <taxon>rosids</taxon>
        <taxon>malvids</taxon>
        <taxon>Brassicales</taxon>
        <taxon>Brassicaceae</taxon>
        <taxon>Brassiceae</taxon>
        <taxon>Brassica</taxon>
    </lineage>
</organism>
<comment type="similarity">
    <text evidence="3">Belongs to the RLP family.</text>
</comment>
<dbReference type="Proteomes" id="UP000823674">
    <property type="component" value="Chromosome A05"/>
</dbReference>
<gene>
    <name evidence="16" type="primary">A05p012950.1_BraROA</name>
    <name evidence="16" type="ORF">IGI04_018230</name>
</gene>
<keyword evidence="11 14" id="KW-0472">Membrane</keyword>
<accession>A0ABQ7MEQ6</accession>
<dbReference type="Pfam" id="PF13855">
    <property type="entry name" value="LRR_8"/>
    <property type="match status" value="2"/>
</dbReference>
<evidence type="ECO:0000256" key="13">
    <source>
        <dbReference type="ARBA" id="ARBA00023180"/>
    </source>
</evidence>
<dbReference type="PANTHER" id="PTHR48061">
    <property type="entry name" value="LEUCINE-RICH REPEAT RECEPTOR PROTEIN KINASE EMS1-LIKE-RELATED"/>
    <property type="match status" value="1"/>
</dbReference>
<evidence type="ECO:0000256" key="10">
    <source>
        <dbReference type="ARBA" id="ARBA00022989"/>
    </source>
</evidence>
<evidence type="ECO:0000256" key="6">
    <source>
        <dbReference type="ARBA" id="ARBA00022614"/>
    </source>
</evidence>
<keyword evidence="10 14" id="KW-1133">Transmembrane helix</keyword>
<dbReference type="InterPro" id="IPR000425">
    <property type="entry name" value="MIP"/>
</dbReference>
<evidence type="ECO:0000313" key="16">
    <source>
        <dbReference type="EMBL" id="KAG5396416.1"/>
    </source>
</evidence>
<dbReference type="SMART" id="SM00365">
    <property type="entry name" value="LRR_SD22"/>
    <property type="match status" value="6"/>
</dbReference>
<dbReference type="InterPro" id="IPR001611">
    <property type="entry name" value="Leu-rich_rpt"/>
</dbReference>
<evidence type="ECO:0000313" key="17">
    <source>
        <dbReference type="Proteomes" id="UP000823674"/>
    </source>
</evidence>
<dbReference type="Gene3D" id="3.80.10.10">
    <property type="entry name" value="Ribonuclease Inhibitor"/>
    <property type="match status" value="2"/>
</dbReference>
<dbReference type="Gene3D" id="1.20.1080.10">
    <property type="entry name" value="Glycerol uptake facilitator protein"/>
    <property type="match status" value="1"/>
</dbReference>
<keyword evidence="12" id="KW-0675">Receptor</keyword>
<keyword evidence="17" id="KW-1185">Reference proteome</keyword>
<evidence type="ECO:0000256" key="8">
    <source>
        <dbReference type="ARBA" id="ARBA00022729"/>
    </source>
</evidence>
<evidence type="ECO:0000256" key="1">
    <source>
        <dbReference type="ARBA" id="ARBA00004141"/>
    </source>
</evidence>
<evidence type="ECO:0000256" key="2">
    <source>
        <dbReference type="ARBA" id="ARBA00004251"/>
    </source>
</evidence>
<dbReference type="PROSITE" id="PS51450">
    <property type="entry name" value="LRR"/>
    <property type="match status" value="2"/>
</dbReference>
<evidence type="ECO:0000256" key="12">
    <source>
        <dbReference type="ARBA" id="ARBA00023170"/>
    </source>
</evidence>
<keyword evidence="9" id="KW-0677">Repeat</keyword>
<feature type="transmembrane region" description="Helical" evidence="14">
    <location>
        <begin position="943"/>
        <end position="963"/>
    </location>
</feature>
<dbReference type="EMBL" id="JADBGQ010000005">
    <property type="protein sequence ID" value="KAG5396416.1"/>
    <property type="molecule type" value="Genomic_DNA"/>
</dbReference>